<gene>
    <name evidence="1" type="ORF">DZC72_13355</name>
</gene>
<accession>A0A426RI51</accession>
<dbReference type="Proteomes" id="UP000286990">
    <property type="component" value="Unassembled WGS sequence"/>
</dbReference>
<sequence>MPLAQLDDIYDKAISKLPVATRLEYCRRMLHRCKFDLHGVDCKIKKQQLKTLLKSTVTEISKLEEQAELK</sequence>
<proteinExistence type="predicted"/>
<reference evidence="2" key="1">
    <citation type="submission" date="2018-08" db="EMBL/GenBank/DDBJ databases">
        <authorList>
            <person name="Khan S.A."/>
            <person name="J S.E."/>
        </authorList>
    </citation>
    <scope>NUCLEOTIDE SEQUENCE [LARGE SCALE GENOMIC DNA]</scope>
    <source>
        <strain evidence="2">PoM-212</strain>
    </source>
</reference>
<name>A0A426RI51_9FLAO</name>
<dbReference type="EMBL" id="QUSX01000002">
    <property type="protein sequence ID" value="RRQ48664.1"/>
    <property type="molecule type" value="Genomic_DNA"/>
</dbReference>
<dbReference type="AlphaFoldDB" id="A0A426RI51"/>
<evidence type="ECO:0000313" key="1">
    <source>
        <dbReference type="EMBL" id="RRQ48664.1"/>
    </source>
</evidence>
<organism evidence="1 2">
    <name type="scientific">Maribacter algicola</name>
    <dbReference type="NCBI Taxonomy" id="2498892"/>
    <lineage>
        <taxon>Bacteria</taxon>
        <taxon>Pseudomonadati</taxon>
        <taxon>Bacteroidota</taxon>
        <taxon>Flavobacteriia</taxon>
        <taxon>Flavobacteriales</taxon>
        <taxon>Flavobacteriaceae</taxon>
        <taxon>Maribacter</taxon>
    </lineage>
</organism>
<comment type="caution">
    <text evidence="1">The sequence shown here is derived from an EMBL/GenBank/DDBJ whole genome shotgun (WGS) entry which is preliminary data.</text>
</comment>
<keyword evidence="2" id="KW-1185">Reference proteome</keyword>
<protein>
    <submittedName>
        <fullName evidence="1">Uncharacterized protein</fullName>
    </submittedName>
</protein>
<evidence type="ECO:0000313" key="2">
    <source>
        <dbReference type="Proteomes" id="UP000286990"/>
    </source>
</evidence>
<reference evidence="2" key="2">
    <citation type="submission" date="2018-12" db="EMBL/GenBank/DDBJ databases">
        <title>Maribacter lutimaris sp. nov., isolated from marine sediment.</title>
        <authorList>
            <person name="Kim K.K."/>
        </authorList>
    </citation>
    <scope>NUCLEOTIDE SEQUENCE [LARGE SCALE GENOMIC DNA]</scope>
    <source>
        <strain evidence="2">PoM-212</strain>
    </source>
</reference>